<dbReference type="SMART" id="SM00530">
    <property type="entry name" value="HTH_XRE"/>
    <property type="match status" value="1"/>
</dbReference>
<sequence length="81" mass="9475">MRGWSTVYAINNEVIMTNEVDIRSLRANLNISQKELAHDLELSLDTIKSWEQGRRNPTGLARKVLRLIEKYPSLYIKFKNN</sequence>
<reference evidence="5 6" key="1">
    <citation type="journal article" date="2016" name="Antonie Van Leeuwenhoek">
        <title>Photobacterium sanguinicancri sp. nov. isolated from marine animals.</title>
        <authorList>
            <person name="Gomez-Gil B."/>
            <person name="Roque A."/>
            <person name="Rotllant G."/>
            <person name="Romalde J.L."/>
            <person name="Doce A."/>
            <person name="Eggermont M."/>
            <person name="Defoirdt T."/>
        </authorList>
    </citation>
    <scope>NUCLEOTIDE SEQUENCE [LARGE SCALE GENOMIC DNA]</scope>
    <source>
        <strain evidence="5 6">CAIM 1827</strain>
    </source>
</reference>
<dbReference type="NCBIfam" id="NF041265">
    <property type="entry name" value="NadS"/>
    <property type="match status" value="1"/>
</dbReference>
<keyword evidence="6" id="KW-1185">Reference proteome</keyword>
<keyword evidence="1" id="KW-0805">Transcription regulation</keyword>
<accession>A0ABX4FR17</accession>
<dbReference type="PROSITE" id="PS50943">
    <property type="entry name" value="HTH_CROC1"/>
    <property type="match status" value="1"/>
</dbReference>
<gene>
    <name evidence="5" type="ORF">ASV53_24250</name>
</gene>
<comment type="caution">
    <text evidence="5">The sequence shown here is derived from an EMBL/GenBank/DDBJ whole genome shotgun (WGS) entry which is preliminary data.</text>
</comment>
<dbReference type="CDD" id="cd00093">
    <property type="entry name" value="HTH_XRE"/>
    <property type="match status" value="1"/>
</dbReference>
<organism evidence="5 6">
    <name type="scientific">Photobacterium sanguinicancri</name>
    <dbReference type="NCBI Taxonomy" id="875932"/>
    <lineage>
        <taxon>Bacteria</taxon>
        <taxon>Pseudomonadati</taxon>
        <taxon>Pseudomonadota</taxon>
        <taxon>Gammaproteobacteria</taxon>
        <taxon>Vibrionales</taxon>
        <taxon>Vibrionaceae</taxon>
        <taxon>Photobacterium</taxon>
    </lineage>
</organism>
<evidence type="ECO:0000256" key="1">
    <source>
        <dbReference type="ARBA" id="ARBA00023015"/>
    </source>
</evidence>
<keyword evidence="3" id="KW-0804">Transcription</keyword>
<proteinExistence type="predicted"/>
<name>A0ABX4FR17_9GAMM</name>
<evidence type="ECO:0000256" key="3">
    <source>
        <dbReference type="ARBA" id="ARBA00023163"/>
    </source>
</evidence>
<dbReference type="Gene3D" id="1.10.260.40">
    <property type="entry name" value="lambda repressor-like DNA-binding domains"/>
    <property type="match status" value="1"/>
</dbReference>
<evidence type="ECO:0000259" key="4">
    <source>
        <dbReference type="PROSITE" id="PS50943"/>
    </source>
</evidence>
<dbReference type="InterPro" id="IPR047761">
    <property type="entry name" value="NadS-like"/>
</dbReference>
<keyword evidence="2" id="KW-0238">DNA-binding</keyword>
<protein>
    <recommendedName>
        <fullName evidence="4">HTH cro/C1-type domain-containing protein</fullName>
    </recommendedName>
</protein>
<feature type="domain" description="HTH cro/C1-type" evidence="4">
    <location>
        <begin position="22"/>
        <end position="58"/>
    </location>
</feature>
<dbReference type="Pfam" id="PF01381">
    <property type="entry name" value="HTH_3"/>
    <property type="match status" value="1"/>
</dbReference>
<evidence type="ECO:0000313" key="6">
    <source>
        <dbReference type="Proteomes" id="UP000215999"/>
    </source>
</evidence>
<dbReference type="InterPro" id="IPR052359">
    <property type="entry name" value="HTH-type_reg/antitoxin"/>
</dbReference>
<dbReference type="SUPFAM" id="SSF47413">
    <property type="entry name" value="lambda repressor-like DNA-binding domains"/>
    <property type="match status" value="1"/>
</dbReference>
<evidence type="ECO:0000256" key="2">
    <source>
        <dbReference type="ARBA" id="ARBA00023125"/>
    </source>
</evidence>
<dbReference type="PANTHER" id="PTHR36511">
    <property type="entry name" value="MERR FAMILY BACTERIAL REGULATORY PROTEIN"/>
    <property type="match status" value="1"/>
</dbReference>
<dbReference type="InterPro" id="IPR001387">
    <property type="entry name" value="Cro/C1-type_HTH"/>
</dbReference>
<dbReference type="PANTHER" id="PTHR36511:SF3">
    <property type="entry name" value="ANTITOXIN HIGA-2"/>
    <property type="match status" value="1"/>
</dbReference>
<dbReference type="EMBL" id="NOIF01000398">
    <property type="protein sequence ID" value="OZS41344.1"/>
    <property type="molecule type" value="Genomic_DNA"/>
</dbReference>
<dbReference type="InterPro" id="IPR010982">
    <property type="entry name" value="Lambda_DNA-bd_dom_sf"/>
</dbReference>
<dbReference type="Proteomes" id="UP000215999">
    <property type="component" value="Unassembled WGS sequence"/>
</dbReference>
<evidence type="ECO:0000313" key="5">
    <source>
        <dbReference type="EMBL" id="OZS41344.1"/>
    </source>
</evidence>